<feature type="region of interest" description="Disordered" evidence="1">
    <location>
        <begin position="25"/>
        <end position="62"/>
    </location>
</feature>
<evidence type="ECO:0000313" key="2">
    <source>
        <dbReference type="EMBL" id="PVH64883.1"/>
    </source>
</evidence>
<accession>A0A2T8KRR6</accession>
<dbReference type="Proteomes" id="UP000243499">
    <property type="component" value="Chromosome 2"/>
</dbReference>
<name>A0A2T8KRR6_9POAL</name>
<reference evidence="2" key="1">
    <citation type="submission" date="2018-04" db="EMBL/GenBank/DDBJ databases">
        <title>WGS assembly of Panicum hallii.</title>
        <authorList>
            <person name="Lovell J."/>
            <person name="Jenkins J."/>
            <person name="Lowry D."/>
            <person name="Mamidi S."/>
            <person name="Sreedasyam A."/>
            <person name="Weng X."/>
            <person name="Barry K."/>
            <person name="Bonette J."/>
            <person name="Campitelli B."/>
            <person name="Daum C."/>
            <person name="Gordon S."/>
            <person name="Gould B."/>
            <person name="Lipzen A."/>
            <person name="Macqueen A."/>
            <person name="Palacio-Mejia J."/>
            <person name="Plott C."/>
            <person name="Shakirov E."/>
            <person name="Shu S."/>
            <person name="Yoshinaga Y."/>
            <person name="Zane M."/>
            <person name="Rokhsar D."/>
            <person name="Grimwood J."/>
            <person name="Schmutz J."/>
            <person name="Juenger T."/>
        </authorList>
    </citation>
    <scope>NUCLEOTIDE SEQUENCE [LARGE SCALE GENOMIC DNA]</scope>
    <source>
        <strain evidence="2">FIL2</strain>
    </source>
</reference>
<feature type="compositionally biased region" description="Polar residues" evidence="1">
    <location>
        <begin position="36"/>
        <end position="50"/>
    </location>
</feature>
<gene>
    <name evidence="2" type="ORF">PAHAL_2G375400</name>
</gene>
<dbReference type="Gramene" id="PVH64883">
    <property type="protein sequence ID" value="PVH64883"/>
    <property type="gene ID" value="PAHAL_2G375400"/>
</dbReference>
<organism evidence="2">
    <name type="scientific">Panicum hallii</name>
    <dbReference type="NCBI Taxonomy" id="206008"/>
    <lineage>
        <taxon>Eukaryota</taxon>
        <taxon>Viridiplantae</taxon>
        <taxon>Streptophyta</taxon>
        <taxon>Embryophyta</taxon>
        <taxon>Tracheophyta</taxon>
        <taxon>Spermatophyta</taxon>
        <taxon>Magnoliopsida</taxon>
        <taxon>Liliopsida</taxon>
        <taxon>Poales</taxon>
        <taxon>Poaceae</taxon>
        <taxon>PACMAD clade</taxon>
        <taxon>Panicoideae</taxon>
        <taxon>Panicodae</taxon>
        <taxon>Paniceae</taxon>
        <taxon>Panicinae</taxon>
        <taxon>Panicum</taxon>
        <taxon>Panicum sect. Panicum</taxon>
    </lineage>
</organism>
<protein>
    <submittedName>
        <fullName evidence="2">Uncharacterized protein</fullName>
    </submittedName>
</protein>
<evidence type="ECO:0000256" key="1">
    <source>
        <dbReference type="SAM" id="MobiDB-lite"/>
    </source>
</evidence>
<dbReference type="EMBL" id="CM008047">
    <property type="protein sequence ID" value="PVH64883.1"/>
    <property type="molecule type" value="Genomic_DNA"/>
</dbReference>
<sequence length="62" mass="6857">MAALDAAQPQGLGKRDYESKCACVKRRPMLPRSARTPASSRQRHLSSSLPPGSWSRRHQVAL</sequence>
<dbReference type="AlphaFoldDB" id="A0A2T8KRR6"/>
<proteinExistence type="predicted"/>
<feature type="region of interest" description="Disordered" evidence="1">
    <location>
        <begin position="1"/>
        <end position="20"/>
    </location>
</feature>